<evidence type="ECO:0000256" key="6">
    <source>
        <dbReference type="ARBA" id="ARBA00023320"/>
    </source>
</evidence>
<sequence length="670" mass="76499">MHSLEKISFPIVLALVSYVLATDNDNMKDQGSFGDGSGPLWFGPRLGKRSPSQSTEDNRQALYKLLEAADTINYYRDYEGSEGRSEVKDRATESETKGRSLSPDEERMTENAEFISRLGRRLSNGMADEPTVQNINHPEAEQKNSRTKYFSGLGRIVNFSPRLGRELAYDYFITALSSTASDVVLAANIEDFRSIAKEFVPDDLANAIFKMAKDAIGHDASRQLNEFPKIRDISPDTDIATESYNTENTVRPEYKKRKESDSSPTKKTTSKYELSLDDIVEKIKKRLQSELTLMAATADTRTTTEKSYEIPKVLIDNPIKPQSGVLEDGQQSRYINPPSRYVKQTRNVIENKSREEEGREEKSKQQPTNDSYVTQQSKYMLSQGKLEKAMKQKYAIRPGNHKAFTAQHNVNNKKHMKRDRNINLPKRITSTTTGIFSAVNLASKDSYEDYVTPKKDEDYIEQETEATEPKKVDTNNSSSKKEPVDQMDKKILNVFSDETEIKAKEYINYEDETTNYNKRKIKKPSSNLGQKQNNRDSKYFVENLPYKVAGNIEQDIQPYRGENDRDNLQEKDYAGDNEQPAAETSKAKSEGFFLNIGSNRQYITADAGKHKNRNRFKTNGRQSQDTDIPKRNTNRLETPNNLVKIPKADEKYDLDEPNQNEDQYTIPENS</sequence>
<dbReference type="InterPro" id="IPR001484">
    <property type="entry name" value="Pyrokinin_CS"/>
</dbReference>
<evidence type="ECO:0000313" key="10">
    <source>
        <dbReference type="Proteomes" id="UP000494256"/>
    </source>
</evidence>
<keyword evidence="3" id="KW-0964">Secreted</keyword>
<evidence type="ECO:0000256" key="7">
    <source>
        <dbReference type="SAM" id="MobiDB-lite"/>
    </source>
</evidence>
<dbReference type="Pfam" id="PF05874">
    <property type="entry name" value="PBAN"/>
    <property type="match status" value="1"/>
</dbReference>
<keyword evidence="8" id="KW-0732">Signal</keyword>
<feature type="signal peptide" evidence="8">
    <location>
        <begin position="1"/>
        <end position="21"/>
    </location>
</feature>
<dbReference type="PROSITE" id="PS00539">
    <property type="entry name" value="PYROKININ"/>
    <property type="match status" value="1"/>
</dbReference>
<evidence type="ECO:0000256" key="4">
    <source>
        <dbReference type="ARBA" id="ARBA00022702"/>
    </source>
</evidence>
<feature type="compositionally biased region" description="Basic and acidic residues" evidence="7">
    <location>
        <begin position="561"/>
        <end position="574"/>
    </location>
</feature>
<dbReference type="Proteomes" id="UP000494256">
    <property type="component" value="Unassembled WGS sequence"/>
</dbReference>
<dbReference type="EMBL" id="CADEBD010000620">
    <property type="protein sequence ID" value="CAB3258245.1"/>
    <property type="molecule type" value="Genomic_DNA"/>
</dbReference>
<feature type="compositionally biased region" description="Polar residues" evidence="7">
    <location>
        <begin position="240"/>
        <end position="249"/>
    </location>
</feature>
<evidence type="ECO:0000256" key="8">
    <source>
        <dbReference type="SAM" id="SignalP"/>
    </source>
</evidence>
<dbReference type="InterPro" id="IPR008730">
    <property type="entry name" value="PBAN"/>
</dbReference>
<dbReference type="GO" id="GO:0042811">
    <property type="term" value="P:pheromone biosynthetic process"/>
    <property type="evidence" value="ECO:0007669"/>
    <property type="project" value="InterPro"/>
</dbReference>
<feature type="region of interest" description="Disordered" evidence="7">
    <location>
        <begin position="552"/>
        <end position="589"/>
    </location>
</feature>
<feature type="compositionally biased region" description="Basic and acidic residues" evidence="7">
    <location>
        <begin position="349"/>
        <end position="364"/>
    </location>
</feature>
<comment type="caution">
    <text evidence="9">The sequence shown here is derived from an EMBL/GenBank/DDBJ whole genome shotgun (WGS) entry which is preliminary data.</text>
</comment>
<comment type="subcellular location">
    <subcellularLocation>
        <location evidence="1">Secreted</location>
    </subcellularLocation>
</comment>
<keyword evidence="5" id="KW-0027">Amidation</keyword>
<feature type="region of interest" description="Disordered" evidence="7">
    <location>
        <begin position="462"/>
        <end position="485"/>
    </location>
</feature>
<feature type="chain" id="PRO_5035802889" evidence="8">
    <location>
        <begin position="22"/>
        <end position="670"/>
    </location>
</feature>
<dbReference type="GO" id="GO:0007218">
    <property type="term" value="P:neuropeptide signaling pathway"/>
    <property type="evidence" value="ECO:0007669"/>
    <property type="project" value="UniProtKB-KW"/>
</dbReference>
<evidence type="ECO:0000256" key="3">
    <source>
        <dbReference type="ARBA" id="ARBA00022525"/>
    </source>
</evidence>
<dbReference type="GO" id="GO:0005576">
    <property type="term" value="C:extracellular region"/>
    <property type="evidence" value="ECO:0007669"/>
    <property type="project" value="UniProtKB-SubCell"/>
</dbReference>
<keyword evidence="4" id="KW-0372">Hormone</keyword>
<accession>A0A8S1BG67</accession>
<name>A0A8S1BG67_ARCPL</name>
<evidence type="ECO:0000256" key="5">
    <source>
        <dbReference type="ARBA" id="ARBA00022815"/>
    </source>
</evidence>
<feature type="compositionally biased region" description="Basic and acidic residues" evidence="7">
    <location>
        <begin position="250"/>
        <end position="261"/>
    </location>
</feature>
<keyword evidence="6" id="KW-0527">Neuropeptide</keyword>
<gene>
    <name evidence="9" type="ORF">APLA_LOCUS16180</name>
</gene>
<feature type="region of interest" description="Disordered" evidence="7">
    <location>
        <begin position="319"/>
        <end position="372"/>
    </location>
</feature>
<evidence type="ECO:0000256" key="2">
    <source>
        <dbReference type="ARBA" id="ARBA00007714"/>
    </source>
</evidence>
<proteinExistence type="inferred from homology"/>
<dbReference type="AlphaFoldDB" id="A0A8S1BG67"/>
<feature type="compositionally biased region" description="Polar residues" evidence="7">
    <location>
        <begin position="660"/>
        <end position="670"/>
    </location>
</feature>
<organism evidence="9 10">
    <name type="scientific">Arctia plantaginis</name>
    <name type="common">Wood tiger moth</name>
    <name type="synonym">Phalaena plantaginis</name>
    <dbReference type="NCBI Taxonomy" id="874455"/>
    <lineage>
        <taxon>Eukaryota</taxon>
        <taxon>Metazoa</taxon>
        <taxon>Ecdysozoa</taxon>
        <taxon>Arthropoda</taxon>
        <taxon>Hexapoda</taxon>
        <taxon>Insecta</taxon>
        <taxon>Pterygota</taxon>
        <taxon>Neoptera</taxon>
        <taxon>Endopterygota</taxon>
        <taxon>Lepidoptera</taxon>
        <taxon>Glossata</taxon>
        <taxon>Ditrysia</taxon>
        <taxon>Noctuoidea</taxon>
        <taxon>Erebidae</taxon>
        <taxon>Arctiinae</taxon>
        <taxon>Arctia</taxon>
    </lineage>
</organism>
<feature type="compositionally biased region" description="Basic and acidic residues" evidence="7">
    <location>
        <begin position="467"/>
        <end position="485"/>
    </location>
</feature>
<feature type="region of interest" description="Disordered" evidence="7">
    <location>
        <begin position="30"/>
        <end position="57"/>
    </location>
</feature>
<protein>
    <submittedName>
        <fullName evidence="9">Uncharacterized protein</fullName>
    </submittedName>
</protein>
<evidence type="ECO:0000256" key="1">
    <source>
        <dbReference type="ARBA" id="ARBA00004613"/>
    </source>
</evidence>
<dbReference type="OrthoDB" id="7408319at2759"/>
<dbReference type="GO" id="GO:0005184">
    <property type="term" value="F:neuropeptide hormone activity"/>
    <property type="evidence" value="ECO:0007669"/>
    <property type="project" value="InterPro"/>
</dbReference>
<feature type="region of interest" description="Disordered" evidence="7">
    <location>
        <begin position="235"/>
        <end position="271"/>
    </location>
</feature>
<comment type="similarity">
    <text evidence="2">Belongs to the pyrokinin family.</text>
</comment>
<reference evidence="9 10" key="1">
    <citation type="submission" date="2020-04" db="EMBL/GenBank/DDBJ databases">
        <authorList>
            <person name="Wallbank WR R."/>
            <person name="Pardo Diaz C."/>
            <person name="Kozak K."/>
            <person name="Martin S."/>
            <person name="Jiggins C."/>
            <person name="Moest M."/>
            <person name="Warren A I."/>
            <person name="Byers J.R.P. K."/>
            <person name="Montejo-Kovacevich G."/>
            <person name="Yen C E."/>
        </authorList>
    </citation>
    <scope>NUCLEOTIDE SEQUENCE [LARGE SCALE GENOMIC DNA]</scope>
</reference>
<feature type="region of interest" description="Disordered" evidence="7">
    <location>
        <begin position="605"/>
        <end position="670"/>
    </location>
</feature>
<feature type="region of interest" description="Disordered" evidence="7">
    <location>
        <begin position="80"/>
        <end position="109"/>
    </location>
</feature>
<evidence type="ECO:0000313" key="9">
    <source>
        <dbReference type="EMBL" id="CAB3258245.1"/>
    </source>
</evidence>